<dbReference type="InterPro" id="IPR027939">
    <property type="entry name" value="NMT1/THI5"/>
</dbReference>
<evidence type="ECO:0000256" key="3">
    <source>
        <dbReference type="ARBA" id="ARBA00009406"/>
    </source>
</evidence>
<gene>
    <name evidence="13" type="ORF">SAMN02745775_12155</name>
</gene>
<evidence type="ECO:0000259" key="12">
    <source>
        <dbReference type="Pfam" id="PF09084"/>
    </source>
</evidence>
<comment type="pathway">
    <text evidence="2">Cofactor biosynthesis; thiamine diphosphate biosynthesis.</text>
</comment>
<dbReference type="InterPro" id="IPR015168">
    <property type="entry name" value="SsuA/THI5"/>
</dbReference>
<evidence type="ECO:0000256" key="4">
    <source>
        <dbReference type="ARBA" id="ARBA00011738"/>
    </source>
</evidence>
<evidence type="ECO:0000256" key="11">
    <source>
        <dbReference type="ARBA" id="ARBA00048179"/>
    </source>
</evidence>
<evidence type="ECO:0000256" key="5">
    <source>
        <dbReference type="ARBA" id="ARBA00022679"/>
    </source>
</evidence>
<name>A0A1I4F0Y3_9PROT</name>
<dbReference type="Gene3D" id="3.40.190.10">
    <property type="entry name" value="Periplasmic binding protein-like II"/>
    <property type="match status" value="2"/>
</dbReference>
<dbReference type="RefSeq" id="WP_175534224.1">
    <property type="nucleotide sequence ID" value="NZ_FOSQ01000021.1"/>
</dbReference>
<dbReference type="PANTHER" id="PTHR31528">
    <property type="entry name" value="4-AMINO-5-HYDROXYMETHYL-2-METHYLPYRIMIDINE PHOSPHATE SYNTHASE THI11-RELATED"/>
    <property type="match status" value="1"/>
</dbReference>
<evidence type="ECO:0000256" key="6">
    <source>
        <dbReference type="ARBA" id="ARBA00022723"/>
    </source>
</evidence>
<dbReference type="Proteomes" id="UP000199473">
    <property type="component" value="Unassembled WGS sequence"/>
</dbReference>
<protein>
    <recommendedName>
        <fullName evidence="10">Thiamine pyrimidine synthase</fullName>
    </recommendedName>
</protein>
<dbReference type="PANTHER" id="PTHR31528:SF1">
    <property type="entry name" value="4-AMINO-5-HYDROXYMETHYL-2-METHYLPYRIMIDINE PHOSPHATE SYNTHASE THI11-RELATED"/>
    <property type="match status" value="1"/>
</dbReference>
<evidence type="ECO:0000256" key="7">
    <source>
        <dbReference type="ARBA" id="ARBA00022898"/>
    </source>
</evidence>
<evidence type="ECO:0000256" key="1">
    <source>
        <dbReference type="ARBA" id="ARBA00003469"/>
    </source>
</evidence>
<organism evidence="13 14">
    <name type="scientific">Falsiroseomonas stagni DSM 19981</name>
    <dbReference type="NCBI Taxonomy" id="1123062"/>
    <lineage>
        <taxon>Bacteria</taxon>
        <taxon>Pseudomonadati</taxon>
        <taxon>Pseudomonadota</taxon>
        <taxon>Alphaproteobacteria</taxon>
        <taxon>Acetobacterales</taxon>
        <taxon>Roseomonadaceae</taxon>
        <taxon>Falsiroseomonas</taxon>
    </lineage>
</organism>
<keyword evidence="8" id="KW-0784">Thiamine biosynthesis</keyword>
<keyword evidence="6" id="KW-0479">Metal-binding</keyword>
<dbReference type="AlphaFoldDB" id="A0A1I4F0Y3"/>
<dbReference type="GO" id="GO:0016740">
    <property type="term" value="F:transferase activity"/>
    <property type="evidence" value="ECO:0007669"/>
    <property type="project" value="UniProtKB-KW"/>
</dbReference>
<feature type="domain" description="SsuA/THI5-like" evidence="12">
    <location>
        <begin position="16"/>
        <end position="233"/>
    </location>
</feature>
<dbReference type="GO" id="GO:0046872">
    <property type="term" value="F:metal ion binding"/>
    <property type="evidence" value="ECO:0007669"/>
    <property type="project" value="UniProtKB-KW"/>
</dbReference>
<reference evidence="13 14" key="1">
    <citation type="submission" date="2016-10" db="EMBL/GenBank/DDBJ databases">
        <authorList>
            <person name="de Groot N.N."/>
        </authorList>
    </citation>
    <scope>NUCLEOTIDE SEQUENCE [LARGE SCALE GENOMIC DNA]</scope>
    <source>
        <strain evidence="13 14">DSM 19981</strain>
    </source>
</reference>
<evidence type="ECO:0000256" key="8">
    <source>
        <dbReference type="ARBA" id="ARBA00022977"/>
    </source>
</evidence>
<comment type="function">
    <text evidence="1">Responsible for the formation of the pyrimidine heterocycle in the thiamine biosynthesis pathway. Catalyzes the formation of hydroxymethylpyrimidine phosphate (HMP-P) from histidine and pyridoxal phosphate (PLP). The protein uses PLP and the active site histidine to form HMP-P, generating an inactive enzyme. The enzyme can only undergo a single turnover, which suggests it is a suicide enzyme.</text>
</comment>
<proteinExistence type="inferred from homology"/>
<keyword evidence="14" id="KW-1185">Reference proteome</keyword>
<evidence type="ECO:0000256" key="2">
    <source>
        <dbReference type="ARBA" id="ARBA00004948"/>
    </source>
</evidence>
<keyword evidence="5" id="KW-0808">Transferase</keyword>
<evidence type="ECO:0000313" key="13">
    <source>
        <dbReference type="EMBL" id="SFL11645.1"/>
    </source>
</evidence>
<sequence length="319" mass="33691">MRRLRIRLNTGFCGPHAGFLLAEADGLLAEAGIAVQWLPGNGAAAVVADMAEDVCDLAYGDLSALVMRLGHSKPGSGPQAVFVGFNRTPLAIAVPVAGTAQHPVDLGGRILTGHARDAALLAFPALARAVGLDARSVRIQPSEATLAEQVRQMIVGDASDGIFGFANTIIASLEAAKLNLVGSLRFLDYAEWLPDLYGNALIASRHLVEREPEVLRALVDAVARGFAAAVADPGRGVEAVRRVAPDIDLRIESKRWRGTIAREMGHPEGAVLGIGDAHPARLAQGITLLAEAMELPRRPGAAEVFTPDFLPPVDLRRGR</sequence>
<keyword evidence="9" id="KW-0408">Iron</keyword>
<dbReference type="GO" id="GO:0009228">
    <property type="term" value="P:thiamine biosynthetic process"/>
    <property type="evidence" value="ECO:0007669"/>
    <property type="project" value="UniProtKB-KW"/>
</dbReference>
<accession>A0A1I4F0Y3</accession>
<dbReference type="Pfam" id="PF09084">
    <property type="entry name" value="NMT1"/>
    <property type="match status" value="1"/>
</dbReference>
<dbReference type="STRING" id="1123062.SAMN02745775_12155"/>
<evidence type="ECO:0000256" key="9">
    <source>
        <dbReference type="ARBA" id="ARBA00023004"/>
    </source>
</evidence>
<evidence type="ECO:0000313" key="14">
    <source>
        <dbReference type="Proteomes" id="UP000199473"/>
    </source>
</evidence>
<keyword evidence="7" id="KW-0663">Pyridoxal phosphate</keyword>
<dbReference type="EMBL" id="FOSQ01000021">
    <property type="protein sequence ID" value="SFL11645.1"/>
    <property type="molecule type" value="Genomic_DNA"/>
</dbReference>
<comment type="catalytic activity">
    <reaction evidence="11">
        <text>N(6)-(pyridoxal phosphate)-L-lysyl-[4-amino-5-hydroxymethyl-2-methylpyrimidine phosphate synthase] + L-histidyl-[4-amino-5-hydroxymethyl-2-methylpyrimidine phosphate synthase] + 2 Fe(3+) + 4 H2O = L-lysyl-[4-amino-5-hydroxymethyl-2-methylpyrimidine phosphate synthase] + (2S)-2-amino-5-hydroxy-4-oxopentanoyl-[4-amino-5-hydroxymethyl-2-methylpyrimidine phosphate synthase] + 4-amino-2-methyl-5-(phosphooxymethyl)pyrimidine + 3-oxopropanoate + 2 Fe(2+) + 2 H(+)</text>
        <dbReference type="Rhea" id="RHEA:65756"/>
        <dbReference type="Rhea" id="RHEA-COMP:16892"/>
        <dbReference type="Rhea" id="RHEA-COMP:16893"/>
        <dbReference type="Rhea" id="RHEA-COMP:16894"/>
        <dbReference type="Rhea" id="RHEA-COMP:16895"/>
        <dbReference type="ChEBI" id="CHEBI:15377"/>
        <dbReference type="ChEBI" id="CHEBI:15378"/>
        <dbReference type="ChEBI" id="CHEBI:29033"/>
        <dbReference type="ChEBI" id="CHEBI:29034"/>
        <dbReference type="ChEBI" id="CHEBI:29969"/>
        <dbReference type="ChEBI" id="CHEBI:29979"/>
        <dbReference type="ChEBI" id="CHEBI:33190"/>
        <dbReference type="ChEBI" id="CHEBI:58354"/>
        <dbReference type="ChEBI" id="CHEBI:143915"/>
        <dbReference type="ChEBI" id="CHEBI:157692"/>
    </reaction>
    <physiologicalReaction direction="left-to-right" evidence="11">
        <dbReference type="Rhea" id="RHEA:65757"/>
    </physiologicalReaction>
</comment>
<comment type="similarity">
    <text evidence="3">Belongs to the NMT1/THI5 family.</text>
</comment>
<dbReference type="SUPFAM" id="SSF53850">
    <property type="entry name" value="Periplasmic binding protein-like II"/>
    <property type="match status" value="1"/>
</dbReference>
<evidence type="ECO:0000256" key="10">
    <source>
        <dbReference type="ARBA" id="ARBA00033171"/>
    </source>
</evidence>
<comment type="subunit">
    <text evidence="4">Homodimer.</text>
</comment>